<comment type="caution">
    <text evidence="2">The sequence shown here is derived from an EMBL/GenBank/DDBJ whole genome shotgun (WGS) entry which is preliminary data.</text>
</comment>
<sequence>MPIAGFCLPSLGRNTAIVQQRHGVLPPLSPNPSGRVAAWDPEDETLWSALAPQIAGQPRVRISRDGGKNYPQRYERDLTGQRPTQPAAVLIYGRDGLCRTLCLDFDSSASGGEARVAADVRETTIWLYEHGARWVEDHSPNGGRHIYVPLSEPMPFLQARDIVEALASRYSSLDPTPHQNLRHGCIRTPGATHKSGGRQQLAMSLSMALDVVTKRNTQATVSKLIETLTVDLAAVAAQRATTEKTVTVDPSVPPETISRRIMTIATHGTYDTSRYESPSEARQAVLVAAVAAGMQLTDVQRRTQQGSWPGLAQFYSRYSPGQRAASLRRDWLKASKFVANNTAEAPVRKTNTSGPSSQGGWGNGFELGSSQEHQFLRSWRSALALSEKRYQSSRSGLGRRLVLRALGAAAHMTGSRVIEFGVRSLAVSSGIEPTTVAAHLRALRSESDPLIRHVGEARGVHGDQYELVIPAHLQESATKRSWPAGKLHSLRPAFRELGAAAAFVYEALESNANTASVSDVVRETGLSRSAVHDALEVLAAWSLAERTATGWTIRKETSLNAVAEVLGVLEMVIEQVLRYKQQRVLWREWLAQRLTLFSSFPAPDDDYPWEQFCGPPDDWTLSDLALRAAS</sequence>
<evidence type="ECO:0000313" key="3">
    <source>
        <dbReference type="Proteomes" id="UP000746595"/>
    </source>
</evidence>
<accession>A0ABX1G845</accession>
<dbReference type="Pfam" id="PF09339">
    <property type="entry name" value="HTH_IclR"/>
    <property type="match status" value="1"/>
</dbReference>
<dbReference type="Proteomes" id="UP000746595">
    <property type="component" value="Unassembled WGS sequence"/>
</dbReference>
<reference evidence="2 3" key="1">
    <citation type="submission" date="2020-04" db="EMBL/GenBank/DDBJ databases">
        <title>Paeniglutamicibacter sp. ANT13_2, a novel actinomycete isolated from sediment in Antarctica.</title>
        <authorList>
            <person name="Sakdapetsiri C."/>
            <person name="Pinyakong O."/>
        </authorList>
    </citation>
    <scope>NUCLEOTIDE SEQUENCE [LARGE SCALE GENOMIC DNA]</scope>
    <source>
        <strain evidence="2 3">ANT13_2</strain>
    </source>
</reference>
<dbReference type="InterPro" id="IPR036388">
    <property type="entry name" value="WH-like_DNA-bd_sf"/>
</dbReference>
<dbReference type="Gene3D" id="1.10.10.10">
    <property type="entry name" value="Winged helix-like DNA-binding domain superfamily/Winged helix DNA-binding domain"/>
    <property type="match status" value="1"/>
</dbReference>
<dbReference type="EMBL" id="JAAWVT010000007">
    <property type="protein sequence ID" value="NKG21825.1"/>
    <property type="molecule type" value="Genomic_DNA"/>
</dbReference>
<organism evidence="2 3">
    <name type="scientific">Paeniglutamicibacter terrestris</name>
    <dbReference type="NCBI Taxonomy" id="2723403"/>
    <lineage>
        <taxon>Bacteria</taxon>
        <taxon>Bacillati</taxon>
        <taxon>Actinomycetota</taxon>
        <taxon>Actinomycetes</taxon>
        <taxon>Micrococcales</taxon>
        <taxon>Micrococcaceae</taxon>
        <taxon>Paeniglutamicibacter</taxon>
    </lineage>
</organism>
<gene>
    <name evidence="2" type="ORF">HED64_14055</name>
</gene>
<proteinExistence type="predicted"/>
<evidence type="ECO:0000313" key="2">
    <source>
        <dbReference type="EMBL" id="NKG21825.1"/>
    </source>
</evidence>
<dbReference type="InterPro" id="IPR005471">
    <property type="entry name" value="Tscrpt_reg_IclR_N"/>
</dbReference>
<name>A0ABX1G845_9MICC</name>
<feature type="domain" description="HTH iclR-type" evidence="1">
    <location>
        <begin position="506"/>
        <end position="546"/>
    </location>
</feature>
<evidence type="ECO:0000259" key="1">
    <source>
        <dbReference type="Pfam" id="PF09339"/>
    </source>
</evidence>
<keyword evidence="3" id="KW-1185">Reference proteome</keyword>
<protein>
    <submittedName>
        <fullName evidence="2">MarR family transcriptional regulator</fullName>
    </submittedName>
</protein>